<dbReference type="AlphaFoldDB" id="A0A1R3KTN7"/>
<keyword evidence="1" id="KW-0732">Signal</keyword>
<reference evidence="3" key="1">
    <citation type="submission" date="2013-09" db="EMBL/GenBank/DDBJ databases">
        <title>Corchorus olitorius genome sequencing.</title>
        <authorList>
            <person name="Alam M."/>
            <person name="Haque M.S."/>
            <person name="Islam M.S."/>
            <person name="Emdad E.M."/>
            <person name="Islam M.M."/>
            <person name="Ahmed B."/>
            <person name="Halim A."/>
            <person name="Hossen Q.M.M."/>
            <person name="Hossain M.Z."/>
            <person name="Ahmed R."/>
            <person name="Khan M.M."/>
            <person name="Islam R."/>
            <person name="Rashid M.M."/>
            <person name="Khan S.A."/>
            <person name="Rahman M.S."/>
            <person name="Alam M."/>
            <person name="Yahiya A.S."/>
            <person name="Khan M.S."/>
            <person name="Azam M.S."/>
            <person name="Haque T."/>
            <person name="Lashkar M.Z.H."/>
            <person name="Akhand A.I."/>
            <person name="Morshed G."/>
            <person name="Roy S."/>
            <person name="Uddin K.S."/>
            <person name="Rabeya T."/>
            <person name="Hossain A.S."/>
            <person name="Chowdhury A."/>
            <person name="Snigdha A.R."/>
            <person name="Mortoza M.S."/>
            <person name="Matin S.A."/>
            <person name="Hoque S.M.E."/>
            <person name="Islam M.K."/>
            <person name="Roy D.K."/>
            <person name="Haider R."/>
            <person name="Moosa M.M."/>
            <person name="Elias S.M."/>
            <person name="Hasan A.M."/>
            <person name="Jahan S."/>
            <person name="Shafiuddin M."/>
            <person name="Mahmood N."/>
            <person name="Shommy N.S."/>
        </authorList>
    </citation>
    <scope>NUCLEOTIDE SEQUENCE [LARGE SCALE GENOMIC DNA]</scope>
    <source>
        <strain evidence="3">cv. O-4</strain>
    </source>
</reference>
<evidence type="ECO:0000313" key="2">
    <source>
        <dbReference type="EMBL" id="OMP10461.1"/>
    </source>
</evidence>
<comment type="caution">
    <text evidence="2">The sequence shown here is derived from an EMBL/GenBank/DDBJ whole genome shotgun (WGS) entry which is preliminary data.</text>
</comment>
<sequence>MLATAHFSLLPLLLALGDRVDQPSGLALNFALAPTSSLADSLNAMKLSRTTEESAPPKERAGGVVHRILPTNGPVLTTYYRDGHLLSIIGSYHMSYVDSSAFPLGLWKPEALYSAPEFIAWPGEYSNKAVASLSTDLFLHLTYDDSDDRNWDLDR</sequence>
<accession>A0A1R3KTN7</accession>
<evidence type="ECO:0000256" key="1">
    <source>
        <dbReference type="SAM" id="SignalP"/>
    </source>
</evidence>
<protein>
    <submittedName>
        <fullName evidence="2">Uncharacterized protein</fullName>
    </submittedName>
</protein>
<dbReference type="Proteomes" id="UP000187203">
    <property type="component" value="Unassembled WGS sequence"/>
</dbReference>
<dbReference type="EMBL" id="AWUE01011811">
    <property type="protein sequence ID" value="OMP10461.1"/>
    <property type="molecule type" value="Genomic_DNA"/>
</dbReference>
<organism evidence="2 3">
    <name type="scientific">Corchorus olitorius</name>
    <dbReference type="NCBI Taxonomy" id="93759"/>
    <lineage>
        <taxon>Eukaryota</taxon>
        <taxon>Viridiplantae</taxon>
        <taxon>Streptophyta</taxon>
        <taxon>Embryophyta</taxon>
        <taxon>Tracheophyta</taxon>
        <taxon>Spermatophyta</taxon>
        <taxon>Magnoliopsida</taxon>
        <taxon>eudicotyledons</taxon>
        <taxon>Gunneridae</taxon>
        <taxon>Pentapetalae</taxon>
        <taxon>rosids</taxon>
        <taxon>malvids</taxon>
        <taxon>Malvales</taxon>
        <taxon>Malvaceae</taxon>
        <taxon>Grewioideae</taxon>
        <taxon>Apeibeae</taxon>
        <taxon>Corchorus</taxon>
    </lineage>
</organism>
<proteinExistence type="predicted"/>
<keyword evidence="3" id="KW-1185">Reference proteome</keyword>
<gene>
    <name evidence="2" type="ORF">COLO4_04490</name>
</gene>
<name>A0A1R3KTN7_9ROSI</name>
<feature type="signal peptide" evidence="1">
    <location>
        <begin position="1"/>
        <end position="17"/>
    </location>
</feature>
<feature type="chain" id="PRO_5012503668" evidence="1">
    <location>
        <begin position="18"/>
        <end position="155"/>
    </location>
</feature>
<evidence type="ECO:0000313" key="3">
    <source>
        <dbReference type="Proteomes" id="UP000187203"/>
    </source>
</evidence>